<keyword evidence="6 8" id="KW-0520">NAD</keyword>
<comment type="catalytic activity">
    <reaction evidence="7 8">
        <text>NAD(+) + ATP = ADP + NADP(+) + H(+)</text>
        <dbReference type="Rhea" id="RHEA:18629"/>
        <dbReference type="ChEBI" id="CHEBI:15378"/>
        <dbReference type="ChEBI" id="CHEBI:30616"/>
        <dbReference type="ChEBI" id="CHEBI:57540"/>
        <dbReference type="ChEBI" id="CHEBI:58349"/>
        <dbReference type="ChEBI" id="CHEBI:456216"/>
        <dbReference type="EC" id="2.7.1.23"/>
    </reaction>
</comment>
<feature type="active site" description="Proton acceptor" evidence="8">
    <location>
        <position position="68"/>
    </location>
</feature>
<dbReference type="AlphaFoldDB" id="A0A8D5ZNR1"/>
<dbReference type="Pfam" id="PF20143">
    <property type="entry name" value="NAD_kinase_C"/>
    <property type="match status" value="1"/>
</dbReference>
<dbReference type="PANTHER" id="PTHR20275:SF0">
    <property type="entry name" value="NAD KINASE"/>
    <property type="match status" value="1"/>
</dbReference>
<dbReference type="RefSeq" id="WP_212775104.1">
    <property type="nucleotide sequence ID" value="NZ_AP024601.1"/>
</dbReference>
<reference evidence="9" key="2">
    <citation type="journal article" date="2021" name="Microbiol. Resour. Announc.">
        <title>Complete Genome Sequence of Polycladomyces abyssicola JIR-001T, Isolated from Hemipelagic Sediment in Deep Seawater.</title>
        <authorList>
            <person name="Tsubouchi T."/>
            <person name="Kaneko Y."/>
        </authorList>
    </citation>
    <scope>NUCLEOTIDE SEQUENCE</scope>
    <source>
        <strain evidence="9">JIR-001</strain>
    </source>
</reference>
<dbReference type="InterPro" id="IPR017438">
    <property type="entry name" value="ATP-NAD_kinase_N"/>
</dbReference>
<accession>A0A8D5ZNR1</accession>
<keyword evidence="1 8" id="KW-0808">Transferase</keyword>
<dbReference type="InterPro" id="IPR002504">
    <property type="entry name" value="NADK"/>
</dbReference>
<comment type="similarity">
    <text evidence="8">Belongs to the NAD kinase family.</text>
</comment>
<dbReference type="GO" id="GO:0005524">
    <property type="term" value="F:ATP binding"/>
    <property type="evidence" value="ECO:0007669"/>
    <property type="project" value="UniProtKB-KW"/>
</dbReference>
<feature type="binding site" evidence="8">
    <location>
        <begin position="142"/>
        <end position="143"/>
    </location>
    <ligand>
        <name>NAD(+)</name>
        <dbReference type="ChEBI" id="CHEBI:57540"/>
    </ligand>
</feature>
<gene>
    <name evidence="8 9" type="primary">nadK</name>
    <name evidence="9" type="ORF">JIR001_13860</name>
</gene>
<evidence type="ECO:0000256" key="3">
    <source>
        <dbReference type="ARBA" id="ARBA00022777"/>
    </source>
</evidence>
<feature type="binding site" evidence="8">
    <location>
        <begin position="68"/>
        <end position="69"/>
    </location>
    <ligand>
        <name>NAD(+)</name>
        <dbReference type="ChEBI" id="CHEBI:57540"/>
    </ligand>
</feature>
<evidence type="ECO:0000256" key="2">
    <source>
        <dbReference type="ARBA" id="ARBA00022741"/>
    </source>
</evidence>
<dbReference type="KEGG" id="pabs:JIR001_13860"/>
<evidence type="ECO:0000256" key="6">
    <source>
        <dbReference type="ARBA" id="ARBA00023027"/>
    </source>
</evidence>
<feature type="binding site" evidence="8">
    <location>
        <position position="242"/>
    </location>
    <ligand>
        <name>NAD(+)</name>
        <dbReference type="ChEBI" id="CHEBI:57540"/>
    </ligand>
</feature>
<dbReference type="GO" id="GO:0005737">
    <property type="term" value="C:cytoplasm"/>
    <property type="evidence" value="ECO:0007669"/>
    <property type="project" value="UniProtKB-SubCell"/>
</dbReference>
<dbReference type="Pfam" id="PF01513">
    <property type="entry name" value="NAD_kinase"/>
    <property type="match status" value="1"/>
</dbReference>
<protein>
    <recommendedName>
        <fullName evidence="8">NAD kinase</fullName>
        <ecNumber evidence="8">2.7.1.23</ecNumber>
    </recommendedName>
    <alternativeName>
        <fullName evidence="8">ATP-dependent NAD kinase</fullName>
    </alternativeName>
</protein>
<reference evidence="9" key="1">
    <citation type="journal article" date="2013" name="Int. J. Syst. Evol. Microbiol.">
        <title>Polycladomyces abyssicola gen. nov., sp. nov., a thermophilic filamentous bacterium isolated from hemipelagic sediment.</title>
        <authorList>
            <person name="Tsubouchi T."/>
            <person name="Shimane Y."/>
            <person name="Mori K."/>
            <person name="Usui K."/>
            <person name="Hiraki T."/>
            <person name="Tame A."/>
            <person name="Uematsu K."/>
            <person name="Maruyama T."/>
            <person name="Hatada Y."/>
        </authorList>
    </citation>
    <scope>NUCLEOTIDE SEQUENCE</scope>
    <source>
        <strain evidence="9">JIR-001</strain>
    </source>
</reference>
<dbReference type="InterPro" id="IPR017437">
    <property type="entry name" value="ATP-NAD_kinase_PpnK-typ_C"/>
</dbReference>
<organism evidence="9 10">
    <name type="scientific">Polycladomyces abyssicola</name>
    <dbReference type="NCBI Taxonomy" id="1125966"/>
    <lineage>
        <taxon>Bacteria</taxon>
        <taxon>Bacillati</taxon>
        <taxon>Bacillota</taxon>
        <taxon>Bacilli</taxon>
        <taxon>Bacillales</taxon>
        <taxon>Thermoactinomycetaceae</taxon>
        <taxon>Polycladomyces</taxon>
    </lineage>
</organism>
<comment type="cofactor">
    <cofactor evidence="8">
        <name>a divalent metal cation</name>
        <dbReference type="ChEBI" id="CHEBI:60240"/>
    </cofactor>
</comment>
<keyword evidence="4 8" id="KW-0067">ATP-binding</keyword>
<keyword evidence="5 8" id="KW-0521">NADP</keyword>
<evidence type="ECO:0000256" key="5">
    <source>
        <dbReference type="ARBA" id="ARBA00022857"/>
    </source>
</evidence>
<dbReference type="HAMAP" id="MF_00361">
    <property type="entry name" value="NAD_kinase"/>
    <property type="match status" value="1"/>
</dbReference>
<dbReference type="Gene3D" id="2.60.200.30">
    <property type="entry name" value="Probable inorganic polyphosphate/atp-NAD kinase, domain 2"/>
    <property type="match status" value="1"/>
</dbReference>
<dbReference type="PANTHER" id="PTHR20275">
    <property type="entry name" value="NAD KINASE"/>
    <property type="match status" value="1"/>
</dbReference>
<feature type="binding site" evidence="8">
    <location>
        <begin position="183"/>
        <end position="188"/>
    </location>
    <ligand>
        <name>NAD(+)</name>
        <dbReference type="ChEBI" id="CHEBI:57540"/>
    </ligand>
</feature>
<dbReference type="EMBL" id="AP024601">
    <property type="protein sequence ID" value="BCU81603.1"/>
    <property type="molecule type" value="Genomic_DNA"/>
</dbReference>
<dbReference type="InterPro" id="IPR016064">
    <property type="entry name" value="NAD/diacylglycerol_kinase_sf"/>
</dbReference>
<comment type="function">
    <text evidence="8">Involved in the regulation of the intracellular balance of NAD and NADP, and is a key enzyme in the biosynthesis of NADP. Catalyzes specifically the phosphorylation on 2'-hydroxyl of the adenosine moiety of NAD to yield NADP.</text>
</comment>
<feature type="binding site" evidence="8">
    <location>
        <position position="172"/>
    </location>
    <ligand>
        <name>NAD(+)</name>
        <dbReference type="ChEBI" id="CHEBI:57540"/>
    </ligand>
</feature>
<keyword evidence="10" id="KW-1185">Reference proteome</keyword>
<evidence type="ECO:0000256" key="1">
    <source>
        <dbReference type="ARBA" id="ARBA00022679"/>
    </source>
</evidence>
<evidence type="ECO:0000313" key="9">
    <source>
        <dbReference type="EMBL" id="BCU81603.1"/>
    </source>
</evidence>
<sequence>MTTIGISVNKGKPKTRIVTRELVRLLEERNAGVVLEPDIAQEIGRPDLGLPLERFPERANILFVLGGDGTLLGFARRFAQHSLPILGFNLGNLGFLSEAEPDNLADAVDRVIAGDYYIEERLMLDAEVVRDGQVLERSVALNDVGIAKGSFSRMITCSVWMDDSYLGTYSGDGVIVSTPTGSTAYSLSCGGPIVWPGLQTILLTPICPHTLTARPMVLPAESVLEVRVSATHQDIGLTIDGQLGFRLNVDDVIRIRRSPYNTLLIKWQERSFFEVVRKKLQGDTDEDPGLEGKR</sequence>
<comment type="subcellular location">
    <subcellularLocation>
        <location evidence="8">Cytoplasm</location>
    </subcellularLocation>
</comment>
<dbReference type="SUPFAM" id="SSF111331">
    <property type="entry name" value="NAD kinase/diacylglycerol kinase-like"/>
    <property type="match status" value="1"/>
</dbReference>
<dbReference type="GO" id="GO:0003951">
    <property type="term" value="F:NAD+ kinase activity"/>
    <property type="evidence" value="ECO:0007669"/>
    <property type="project" value="UniProtKB-UniRule"/>
</dbReference>
<keyword evidence="3 8" id="KW-0418">Kinase</keyword>
<dbReference type="GO" id="GO:0046872">
    <property type="term" value="F:metal ion binding"/>
    <property type="evidence" value="ECO:0007669"/>
    <property type="project" value="UniProtKB-UniRule"/>
</dbReference>
<dbReference type="EC" id="2.7.1.23" evidence="8"/>
<dbReference type="GO" id="GO:0051287">
    <property type="term" value="F:NAD binding"/>
    <property type="evidence" value="ECO:0007669"/>
    <property type="project" value="UniProtKB-ARBA"/>
</dbReference>
<keyword evidence="2 8" id="KW-0547">Nucleotide-binding</keyword>
<keyword evidence="8" id="KW-0963">Cytoplasm</keyword>
<evidence type="ECO:0000313" key="10">
    <source>
        <dbReference type="Proteomes" id="UP000677436"/>
    </source>
</evidence>
<dbReference type="Proteomes" id="UP000677436">
    <property type="component" value="Chromosome"/>
</dbReference>
<evidence type="ECO:0000256" key="8">
    <source>
        <dbReference type="HAMAP-Rule" id="MF_00361"/>
    </source>
</evidence>
<dbReference type="Gene3D" id="3.40.50.10330">
    <property type="entry name" value="Probable inorganic polyphosphate/atp-NAD kinase, domain 1"/>
    <property type="match status" value="1"/>
</dbReference>
<proteinExistence type="inferred from homology"/>
<evidence type="ECO:0000256" key="4">
    <source>
        <dbReference type="ARBA" id="ARBA00022840"/>
    </source>
</evidence>
<comment type="caution">
    <text evidence="8">Lacks conserved residue(s) required for the propagation of feature annotation.</text>
</comment>
<dbReference type="GO" id="GO:0019674">
    <property type="term" value="P:NAD+ metabolic process"/>
    <property type="evidence" value="ECO:0007669"/>
    <property type="project" value="InterPro"/>
</dbReference>
<feature type="binding site" evidence="8">
    <location>
        <position position="153"/>
    </location>
    <ligand>
        <name>NAD(+)</name>
        <dbReference type="ChEBI" id="CHEBI:57540"/>
    </ligand>
</feature>
<dbReference type="GO" id="GO:0006741">
    <property type="term" value="P:NADP+ biosynthetic process"/>
    <property type="evidence" value="ECO:0007669"/>
    <property type="project" value="UniProtKB-UniRule"/>
</dbReference>
<dbReference type="FunFam" id="2.60.200.30:FF:000009">
    <property type="entry name" value="Poly(P)/ATP NAD kinase"/>
    <property type="match status" value="1"/>
</dbReference>
<name>A0A8D5ZNR1_9BACL</name>
<evidence type="ECO:0000256" key="7">
    <source>
        <dbReference type="ARBA" id="ARBA00047925"/>
    </source>
</evidence>